<dbReference type="EMBL" id="CP009961">
    <property type="protein sequence ID" value="AKG38592.1"/>
    <property type="molecule type" value="Genomic_DNA"/>
</dbReference>
<proteinExistence type="predicted"/>
<feature type="transmembrane region" description="Helical" evidence="1">
    <location>
        <begin position="751"/>
        <end position="772"/>
    </location>
</feature>
<keyword evidence="1" id="KW-0472">Membrane</keyword>
<evidence type="ECO:0000313" key="3">
    <source>
        <dbReference type="Proteomes" id="UP000067434"/>
    </source>
</evidence>
<name>A0A0F7FHG0_9CREN</name>
<accession>A0A0F7FHG0</accession>
<dbReference type="Proteomes" id="UP000067434">
    <property type="component" value="Chromosome"/>
</dbReference>
<dbReference type="STRING" id="1550241.MA03_03850"/>
<dbReference type="RefSeq" id="WP_052884015.1">
    <property type="nucleotide sequence ID" value="NZ_CP009961.1"/>
</dbReference>
<dbReference type="GeneID" id="25401335"/>
<gene>
    <name evidence="2" type="ORF">MA03_03850</name>
</gene>
<dbReference type="OrthoDB" id="29106at2157"/>
<reference evidence="2 3" key="1">
    <citation type="journal article" date="2015" name="Stand. Genomic Sci.">
        <title>Complete genome sequence of and proposal of Thermofilum uzonense sp. nov. a novel hyperthermophilic crenarchaeon and emended description of the genus Thermofilum.</title>
        <authorList>
            <person name="Toshchakov S.V."/>
            <person name="Korzhenkov A.A."/>
            <person name="Samarov N.I."/>
            <person name="Mazunin I.O."/>
            <person name="Mozhey O.I."/>
            <person name="Shmyr I.S."/>
            <person name="Derbikova K.S."/>
            <person name="Taranov E.A."/>
            <person name="Dominova I.N."/>
            <person name="Bonch-Osmolovskaya E.A."/>
            <person name="Patrushev M.V."/>
            <person name="Podosokorskaya O.A."/>
            <person name="Kublanov I.V."/>
        </authorList>
    </citation>
    <scope>NUCLEOTIDE SEQUENCE [LARGE SCALE GENOMIC DNA]</scope>
    <source>
        <strain evidence="2 3">1807-2</strain>
    </source>
</reference>
<keyword evidence="3" id="KW-1185">Reference proteome</keyword>
<sequence length="780" mass="85299">MRRVLLLLTLFIFLFSLKTLLAQDNCVSLSYMIHDAIPPNTYHFYEVYFSRPGIVDITMYPELTSTAPVQMVVLDTEQNSQIASTNPQTFLSQMLSARTTTPRRIGLAILNPSSLTARISGRLTVHLCGAPALAWALERMTSTSQTSLGAAAPIGIIDTGISFINGTYTAYAYNFTAARAEIGFTDGFAATSFSTSGTSPGASVQLNLNLEVVTLSGSLQRYWLQEVLVIEGNKVYVNINIWNITMVHKDATCTLSPLLATAITGKGTVRFYSGGSGGCEGYLYAYAEPTTKPLGPTSLEVSLARTTGTITIMFLRDGVLVDQVSLTPYSGAYKASLTVKPLLWEWSPIDAELVFAGKSADYPLALLNSGQVTLKLEYLRDSQWSTPLTAWSTGGNTYEKSVASASLVRPGIMIVKPGSTEAKLLWSSLVLVKTPLGLNFSTSTDISRFIKPIIDLGNGTRLVQPTVFVEGKPFNATRVWPGAVVEIKYLIQHLVYLTLPHKRSELWVYDGTRVASLIPEVIDAGEGVRYKLEKITFSGAEVNSSYEIKRPGELIGYYRKQFLVTIKSLNETTLWVDEGTPLKAMLPEVINLGNNTRLAKPAVRYKANTWNLSEAKIIGPGTYEVTYTRQYFCTISLLAGVTAEWVDQGSTILLHASPTVINGVLYVPTTFIIDGEKTSRKEVVVDRPLNIKALYEAVADLDVSSLGFPALYAEASLSCALKSSRNSSLLVYRLRVVIPETSTADCSVSSIVVPLWPILLALTFSSIAVILFRKKKRLDK</sequence>
<evidence type="ECO:0000313" key="2">
    <source>
        <dbReference type="EMBL" id="AKG38592.1"/>
    </source>
</evidence>
<dbReference type="KEGG" id="thf:MA03_03850"/>
<dbReference type="Pfam" id="PF05317">
    <property type="entry name" value="Thermopsin"/>
    <property type="match status" value="1"/>
</dbReference>
<keyword evidence="1" id="KW-0812">Transmembrane</keyword>
<dbReference type="InterPro" id="IPR007981">
    <property type="entry name" value="Peptidase_A5"/>
</dbReference>
<keyword evidence="1" id="KW-1133">Transmembrane helix</keyword>
<dbReference type="HOGENOM" id="CLU_352564_0_0_2"/>
<evidence type="ECO:0000256" key="1">
    <source>
        <dbReference type="SAM" id="Phobius"/>
    </source>
</evidence>
<dbReference type="AlphaFoldDB" id="A0A0F7FHG0"/>
<protein>
    <submittedName>
        <fullName evidence="2">Uncharacterized protein</fullName>
    </submittedName>
</protein>
<organism evidence="2 3">
    <name type="scientific">Infirmifilum uzonense</name>
    <dbReference type="NCBI Taxonomy" id="1550241"/>
    <lineage>
        <taxon>Archaea</taxon>
        <taxon>Thermoproteota</taxon>
        <taxon>Thermoprotei</taxon>
        <taxon>Thermofilales</taxon>
        <taxon>Thermofilaceae</taxon>
        <taxon>Infirmifilum</taxon>
    </lineage>
</organism>
<dbReference type="PATRIC" id="fig|1550241.5.peg.821"/>